<dbReference type="RefSeq" id="WP_066852959.1">
    <property type="nucleotide sequence ID" value="NZ_JXMS01000005.1"/>
</dbReference>
<accession>A0A1B7XI72</accession>
<dbReference type="OrthoDB" id="5444728at2"/>
<dbReference type="Pfam" id="PF12834">
    <property type="entry name" value="Phage_int_SAM_2"/>
    <property type="match status" value="1"/>
</dbReference>
<dbReference type="GO" id="GO:0003677">
    <property type="term" value="F:DNA binding"/>
    <property type="evidence" value="ECO:0007669"/>
    <property type="project" value="InterPro"/>
</dbReference>
<evidence type="ECO:0000313" key="4">
    <source>
        <dbReference type="Proteomes" id="UP000091979"/>
    </source>
</evidence>
<dbReference type="InterPro" id="IPR011010">
    <property type="entry name" value="DNA_brk_join_enz"/>
</dbReference>
<dbReference type="GO" id="GO:0015074">
    <property type="term" value="P:DNA integration"/>
    <property type="evidence" value="ECO:0007669"/>
    <property type="project" value="InterPro"/>
</dbReference>
<evidence type="ECO:0000256" key="1">
    <source>
        <dbReference type="ARBA" id="ARBA00023172"/>
    </source>
</evidence>
<dbReference type="Proteomes" id="UP000091979">
    <property type="component" value="Unassembled WGS sequence"/>
</dbReference>
<dbReference type="PATRIC" id="fig|1560234.3.peg.2809"/>
<dbReference type="Gene3D" id="1.10.443.10">
    <property type="entry name" value="Intergrase catalytic core"/>
    <property type="match status" value="1"/>
</dbReference>
<keyword evidence="1" id="KW-0233">DNA recombination</keyword>
<name>A0A1B7XI72_9BACT</name>
<organism evidence="3 4">
    <name type="scientific">Halodesulfovibrio spirochaetisodalis</name>
    <dbReference type="NCBI Taxonomy" id="1560234"/>
    <lineage>
        <taxon>Bacteria</taxon>
        <taxon>Pseudomonadati</taxon>
        <taxon>Thermodesulfobacteriota</taxon>
        <taxon>Desulfovibrionia</taxon>
        <taxon>Desulfovibrionales</taxon>
        <taxon>Desulfovibrionaceae</taxon>
        <taxon>Halodesulfovibrio</taxon>
    </lineage>
</organism>
<proteinExistence type="predicted"/>
<dbReference type="InterPro" id="IPR013762">
    <property type="entry name" value="Integrase-like_cat_sf"/>
</dbReference>
<feature type="domain" description="Putative integrase N-terminal" evidence="2">
    <location>
        <begin position="14"/>
        <end position="88"/>
    </location>
</feature>
<dbReference type="STRING" id="1560234.SP90_04300"/>
<dbReference type="AlphaFoldDB" id="A0A1B7XI72"/>
<evidence type="ECO:0000313" key="3">
    <source>
        <dbReference type="EMBL" id="OBQ55195.1"/>
    </source>
</evidence>
<sequence>MSKNTLLYGIANAKLTGSRKTQYTNKAQAMRFAKLLFQLGYRPQHWTNITNKHVAVAVEEWLRQGKKISTIKAYVGSIRSVAKAYGNVSLHKENSAFGIGKRSTIPTRSRAVPAAIYQAVKDHLLAGSERHCRIGHQLIAMNELGLRPEEARKINPDVALLPDGRIYISAGTKGGRDRIIHDATKEQIEAVKGLAPYIGKYGNSMPDTTSEANWEKYVYKVVTALGLSIAACGASLYGLRHGFAHRRYRELTNLDAPCLHSNPASFRQAAYDEYGSQWRKVHDRAVVILAHELGHNRGEVTASYLGSIHG</sequence>
<dbReference type="GO" id="GO:0006310">
    <property type="term" value="P:DNA recombination"/>
    <property type="evidence" value="ECO:0007669"/>
    <property type="project" value="UniProtKB-KW"/>
</dbReference>
<dbReference type="EMBL" id="JXMS01000005">
    <property type="protein sequence ID" value="OBQ55195.1"/>
    <property type="molecule type" value="Genomic_DNA"/>
</dbReference>
<gene>
    <name evidence="3" type="ORF">SP90_04300</name>
</gene>
<protein>
    <recommendedName>
        <fullName evidence="2">Putative integrase N-terminal domain-containing protein</fullName>
    </recommendedName>
</protein>
<comment type="caution">
    <text evidence="3">The sequence shown here is derived from an EMBL/GenBank/DDBJ whole genome shotgun (WGS) entry which is preliminary data.</text>
</comment>
<dbReference type="InterPro" id="IPR024457">
    <property type="entry name" value="Putative_integrase_N"/>
</dbReference>
<dbReference type="SUPFAM" id="SSF56349">
    <property type="entry name" value="DNA breaking-rejoining enzymes"/>
    <property type="match status" value="1"/>
</dbReference>
<keyword evidence="4" id="KW-1185">Reference proteome</keyword>
<reference evidence="3 4" key="1">
    <citation type="submission" date="2015-01" db="EMBL/GenBank/DDBJ databases">
        <title>Desulfovibrio sp. JC271 draft genome sequence.</title>
        <authorList>
            <person name="Shivani Y."/>
            <person name="Subhash Y."/>
            <person name="Sasikala C."/>
            <person name="Ramana C.V."/>
        </authorList>
    </citation>
    <scope>NUCLEOTIDE SEQUENCE [LARGE SCALE GENOMIC DNA]</scope>
    <source>
        <strain evidence="3 4">JC271</strain>
    </source>
</reference>
<evidence type="ECO:0000259" key="2">
    <source>
        <dbReference type="Pfam" id="PF12834"/>
    </source>
</evidence>